<gene>
    <name evidence="3" type="primary">PLK3</name>
    <name evidence="3" type="ORF">ECANGB1_1076</name>
</gene>
<protein>
    <submittedName>
        <fullName evidence="3">PLK3</fullName>
    </submittedName>
</protein>
<feature type="domain" description="Protein kinase" evidence="2">
    <location>
        <begin position="99"/>
        <end position="363"/>
    </location>
</feature>
<keyword evidence="4" id="KW-1185">Reference proteome</keyword>
<dbReference type="AlphaFoldDB" id="A0A1Y1S6S6"/>
<dbReference type="Gene3D" id="1.10.510.10">
    <property type="entry name" value="Transferase(Phosphotransferase) domain 1"/>
    <property type="match status" value="1"/>
</dbReference>
<dbReference type="InterPro" id="IPR053235">
    <property type="entry name" value="Ser_Thr_kinase"/>
</dbReference>
<dbReference type="PANTHER" id="PTHR24361">
    <property type="entry name" value="MITOGEN-ACTIVATED KINASE KINASE KINASE"/>
    <property type="match status" value="1"/>
</dbReference>
<organism evidence="3 4">
    <name type="scientific">Enterospora canceri</name>
    <dbReference type="NCBI Taxonomy" id="1081671"/>
    <lineage>
        <taxon>Eukaryota</taxon>
        <taxon>Fungi</taxon>
        <taxon>Fungi incertae sedis</taxon>
        <taxon>Microsporidia</taxon>
        <taxon>Enterocytozoonidae</taxon>
        <taxon>Enterospora</taxon>
    </lineage>
</organism>
<dbReference type="GO" id="GO:0005524">
    <property type="term" value="F:ATP binding"/>
    <property type="evidence" value="ECO:0007669"/>
    <property type="project" value="InterPro"/>
</dbReference>
<dbReference type="PROSITE" id="PS50011">
    <property type="entry name" value="PROTEIN_KINASE_DOM"/>
    <property type="match status" value="1"/>
</dbReference>
<dbReference type="OrthoDB" id="10252171at2759"/>
<name>A0A1Y1S6S6_9MICR</name>
<keyword evidence="1" id="KW-0812">Transmembrane</keyword>
<evidence type="ECO:0000256" key="1">
    <source>
        <dbReference type="SAM" id="Phobius"/>
    </source>
</evidence>
<dbReference type="InterPro" id="IPR011009">
    <property type="entry name" value="Kinase-like_dom_sf"/>
</dbReference>
<evidence type="ECO:0000259" key="2">
    <source>
        <dbReference type="PROSITE" id="PS50011"/>
    </source>
</evidence>
<sequence>MNKENTITVAEPQNSRIKEYLKKYRVVLLILVGVLLLGSIVLIIYFKKKKKRISITKKSATILLPFKPLQIPNNVDTVKLKEVYDFISKKLAFFDVEKQKDLDAYNINNLPVSYLASNRKSVLLLFDSNGMKTVIKYVVKANYNFDEKKEVLCSRLFGNTEHENLIEIYDVETRKLLHSTVIMILMRYCEVDPWNMIWKHENEIREYATQVLLGMKVLHDNKWAHLDFKLCNTVAVKNGKGDYTYKIIDYGNARCIESGTSEKYTAGRGTPGYTDYEGRVKGIYGYASDIWAIGRTLLNHNTVENYRDMKDSFENVDENYEFNKYVKFNNKYSLEMKHFIWLCLQKNFDDRPNVKTLLNHEFIRKKTIQNRKAIEQLFKQ</sequence>
<accession>A0A1Y1S6S6</accession>
<dbReference type="InterPro" id="IPR000719">
    <property type="entry name" value="Prot_kinase_dom"/>
</dbReference>
<dbReference type="EMBL" id="LWDP01000030">
    <property type="protein sequence ID" value="ORD94151.1"/>
    <property type="molecule type" value="Genomic_DNA"/>
</dbReference>
<keyword evidence="1" id="KW-0472">Membrane</keyword>
<dbReference type="GO" id="GO:0005737">
    <property type="term" value="C:cytoplasm"/>
    <property type="evidence" value="ECO:0007669"/>
    <property type="project" value="TreeGrafter"/>
</dbReference>
<evidence type="ECO:0000313" key="4">
    <source>
        <dbReference type="Proteomes" id="UP000192639"/>
    </source>
</evidence>
<comment type="caution">
    <text evidence="3">The sequence shown here is derived from an EMBL/GenBank/DDBJ whole genome shotgun (WGS) entry which is preliminary data.</text>
</comment>
<feature type="transmembrane region" description="Helical" evidence="1">
    <location>
        <begin position="26"/>
        <end position="46"/>
    </location>
</feature>
<dbReference type="Proteomes" id="UP000192639">
    <property type="component" value="Unassembled WGS sequence"/>
</dbReference>
<proteinExistence type="predicted"/>
<reference evidence="3 4" key="1">
    <citation type="journal article" date="2017" name="Environ. Microbiol.">
        <title>Decay of the glycolytic pathway and adaptation to intranuclear parasitism within Enterocytozoonidae microsporidia.</title>
        <authorList>
            <person name="Wiredu Boakye D."/>
            <person name="Jaroenlak P."/>
            <person name="Prachumwat A."/>
            <person name="Williams T.A."/>
            <person name="Bateman K.S."/>
            <person name="Itsathitphaisarn O."/>
            <person name="Sritunyalucksana K."/>
            <person name="Paszkiewicz K.H."/>
            <person name="Moore K.A."/>
            <person name="Stentiford G.D."/>
            <person name="Williams B.A."/>
        </authorList>
    </citation>
    <scope>NUCLEOTIDE SEQUENCE [LARGE SCALE GENOMIC DNA]</scope>
    <source>
        <strain evidence="3 4">GB1</strain>
    </source>
</reference>
<dbReference type="GO" id="GO:0004674">
    <property type="term" value="F:protein serine/threonine kinase activity"/>
    <property type="evidence" value="ECO:0007669"/>
    <property type="project" value="TreeGrafter"/>
</dbReference>
<dbReference type="SUPFAM" id="SSF56112">
    <property type="entry name" value="Protein kinase-like (PK-like)"/>
    <property type="match status" value="1"/>
</dbReference>
<dbReference type="SMART" id="SM00220">
    <property type="entry name" value="S_TKc"/>
    <property type="match status" value="1"/>
</dbReference>
<dbReference type="VEuPathDB" id="MicrosporidiaDB:ECANGB1_1076"/>
<evidence type="ECO:0000313" key="3">
    <source>
        <dbReference type="EMBL" id="ORD94151.1"/>
    </source>
</evidence>
<dbReference type="Pfam" id="PF00069">
    <property type="entry name" value="Pkinase"/>
    <property type="match status" value="1"/>
</dbReference>
<keyword evidence="1" id="KW-1133">Transmembrane helix</keyword>